<dbReference type="InterPro" id="IPR054564">
    <property type="entry name" value="Gp18_domIII_N"/>
</dbReference>
<evidence type="ECO:0000313" key="5">
    <source>
        <dbReference type="EMBL" id="RBP76994.1"/>
    </source>
</evidence>
<proteinExistence type="inferred from homology"/>
<evidence type="ECO:0000259" key="2">
    <source>
        <dbReference type="Pfam" id="PF04984"/>
    </source>
</evidence>
<evidence type="ECO:0000259" key="3">
    <source>
        <dbReference type="Pfam" id="PF17482"/>
    </source>
</evidence>
<reference evidence="6 7" key="1">
    <citation type="submission" date="2018-07" db="EMBL/GenBank/DDBJ databases">
        <title>Freshwater and sediment microbial communities from various areas in North America, analyzing microbe dynamics in response to fracking.</title>
        <authorList>
            <person name="Lamendella R."/>
        </authorList>
    </citation>
    <scope>NUCLEOTIDE SEQUENCE [LARGE SCALE GENOMIC DNA]</scope>
    <source>
        <strain evidence="6 7">114E</strain>
        <strain evidence="5 8">114E_o</strain>
    </source>
</reference>
<dbReference type="Pfam" id="PF04984">
    <property type="entry name" value="Phage_sheath_1"/>
    <property type="match status" value="1"/>
</dbReference>
<protein>
    <submittedName>
        <fullName evidence="6">Phage tail sheath protein FI</fullName>
    </submittedName>
</protein>
<keyword evidence="8" id="KW-1185">Reference proteome</keyword>
<accession>A0A368VC10</accession>
<dbReference type="PANTHER" id="PTHR35861:SF1">
    <property type="entry name" value="PHAGE TAIL SHEATH PROTEIN"/>
    <property type="match status" value="1"/>
</dbReference>
<dbReference type="Proteomes" id="UP000252795">
    <property type="component" value="Unassembled WGS sequence"/>
</dbReference>
<dbReference type="InterPro" id="IPR035089">
    <property type="entry name" value="Phage_sheath_subtilisin"/>
</dbReference>
<evidence type="ECO:0000313" key="7">
    <source>
        <dbReference type="Proteomes" id="UP000252795"/>
    </source>
</evidence>
<feature type="domain" description="Tail sheath protein Gp18-like" evidence="4">
    <location>
        <begin position="148"/>
        <end position="201"/>
    </location>
</feature>
<dbReference type="Proteomes" id="UP000253065">
    <property type="component" value="Unassembled WGS sequence"/>
</dbReference>
<dbReference type="InterPro" id="IPR052042">
    <property type="entry name" value="Tail_sheath_structural"/>
</dbReference>
<feature type="domain" description="Tail sheath protein subtilisin-like" evidence="2">
    <location>
        <begin position="222"/>
        <end position="388"/>
    </location>
</feature>
<evidence type="ECO:0000313" key="8">
    <source>
        <dbReference type="Proteomes" id="UP000253065"/>
    </source>
</evidence>
<dbReference type="Pfam" id="PF17482">
    <property type="entry name" value="Phage_sheath_1C"/>
    <property type="match status" value="1"/>
</dbReference>
<evidence type="ECO:0000256" key="1">
    <source>
        <dbReference type="ARBA" id="ARBA00008005"/>
    </source>
</evidence>
<sequence length="504" mass="53611">MPDQYHHGVRVLEINEGTRTIRTVSTAVIGLVATAPEALPGVAAEAVVPAIANNADVLITAAAVGTAGNQIRIRYVDPAANSEALAVSVSGNDITVTLATDASGEITSTANQVVTAINGSAEASALVTAANDAGNDGSGLVNAVDFTTLAGGENEPFPLNTPVLVTRIDEAIGNAGTTGTLPKALDAIGDQTSPVMVVVRVAEGETEQDTEANVIGTTNAQGKKTGMKALLAAEQNLGVKPRILGVPGLDTENVTAELITIAQQLRAFAYAYAHNCQTISEAILYRNGFGARELMLIWPDFIAFNVNTATEEQAAVVARAMGLRAKIDQQVGWHKTLSNVAVNGVTGIDKDVHWDLQDPNTDAGLLNANEVTTLIQRDGFRFWGSRTCSSDPLFAFENYTRTAQILADTIAEAHMWAVDKPMHPSLAKDIVEGINAKFRELKLLGLIVDARAWLDPEINTKDTLKAGKLYIDYDYTPVPPLENLLFRQRITDQYLADFAARVNA</sequence>
<feature type="domain" description="Tail sheath protein C-terminal" evidence="3">
    <location>
        <begin position="389"/>
        <end position="491"/>
    </location>
</feature>
<dbReference type="EMBL" id="QNSA01000001">
    <property type="protein sequence ID" value="RBP76994.1"/>
    <property type="molecule type" value="Genomic_DNA"/>
</dbReference>
<dbReference type="PANTHER" id="PTHR35861">
    <property type="match status" value="1"/>
</dbReference>
<name>A0A368VC10_MARNT</name>
<dbReference type="InterPro" id="IPR020287">
    <property type="entry name" value="Tail_sheath_C"/>
</dbReference>
<evidence type="ECO:0000259" key="4">
    <source>
        <dbReference type="Pfam" id="PF22671"/>
    </source>
</evidence>
<gene>
    <name evidence="6" type="ORF">DET51_101177</name>
    <name evidence="5" type="ORF">DET64_101178</name>
</gene>
<comment type="similarity">
    <text evidence="1">Belongs to the myoviridae tail sheath protein family.</text>
</comment>
<dbReference type="EMBL" id="QPJB01000001">
    <property type="protein sequence ID" value="RCW37840.1"/>
    <property type="molecule type" value="Genomic_DNA"/>
</dbReference>
<comment type="caution">
    <text evidence="6">The sequence shown here is derived from an EMBL/GenBank/DDBJ whole genome shotgun (WGS) entry which is preliminary data.</text>
</comment>
<dbReference type="Pfam" id="PF22671">
    <property type="entry name" value="Gp18_domIII_N"/>
    <property type="match status" value="1"/>
</dbReference>
<dbReference type="AlphaFoldDB" id="A0A368VC10"/>
<organism evidence="6 7">
    <name type="scientific">Marinobacter nauticus</name>
    <name type="common">Marinobacter hydrocarbonoclasticus</name>
    <name type="synonym">Marinobacter aquaeolei</name>
    <dbReference type="NCBI Taxonomy" id="2743"/>
    <lineage>
        <taxon>Bacteria</taxon>
        <taxon>Pseudomonadati</taxon>
        <taxon>Pseudomonadota</taxon>
        <taxon>Gammaproteobacteria</taxon>
        <taxon>Pseudomonadales</taxon>
        <taxon>Marinobacteraceae</taxon>
        <taxon>Marinobacter</taxon>
    </lineage>
</organism>
<evidence type="ECO:0000313" key="6">
    <source>
        <dbReference type="EMBL" id="RCW37840.1"/>
    </source>
</evidence>